<dbReference type="GO" id="GO:0000166">
    <property type="term" value="F:nucleotide binding"/>
    <property type="evidence" value="ECO:0007669"/>
    <property type="project" value="InterPro"/>
</dbReference>
<evidence type="ECO:0000259" key="3">
    <source>
        <dbReference type="Pfam" id="PF01408"/>
    </source>
</evidence>
<comment type="similarity">
    <text evidence="1">Belongs to the Gfo/Idh/MocA family.</text>
</comment>
<dbReference type="Gene3D" id="3.30.360.10">
    <property type="entry name" value="Dihydrodipicolinate Reductase, domain 2"/>
    <property type="match status" value="1"/>
</dbReference>
<dbReference type="InterPro" id="IPR000683">
    <property type="entry name" value="Gfo/Idh/MocA-like_OxRdtase_N"/>
</dbReference>
<comment type="caution">
    <text evidence="5">The sequence shown here is derived from an EMBL/GenBank/DDBJ whole genome shotgun (WGS) entry which is preliminary data.</text>
</comment>
<proteinExistence type="inferred from homology"/>
<dbReference type="InterPro" id="IPR004104">
    <property type="entry name" value="Gfo/Idh/MocA-like_OxRdtase_C"/>
</dbReference>
<feature type="domain" description="Gfo/Idh/MocA-like oxidoreductase N-terminal" evidence="3">
    <location>
        <begin position="12"/>
        <end position="122"/>
    </location>
</feature>
<dbReference type="PANTHER" id="PTHR43708">
    <property type="entry name" value="CONSERVED EXPRESSED OXIDOREDUCTASE (EUROFUNG)"/>
    <property type="match status" value="1"/>
</dbReference>
<dbReference type="RefSeq" id="WP_136835984.1">
    <property type="nucleotide sequence ID" value="NZ_SWBQ01000002.1"/>
</dbReference>
<dbReference type="OrthoDB" id="9815825at2"/>
<feature type="domain" description="Gfo/Idh/MocA-like oxidoreductase C-terminal" evidence="4">
    <location>
        <begin position="135"/>
        <end position="337"/>
    </location>
</feature>
<protein>
    <submittedName>
        <fullName evidence="5">Oxidoreductase</fullName>
    </submittedName>
</protein>
<name>A0A4U1CQ63_9SPHI</name>
<evidence type="ECO:0000313" key="6">
    <source>
        <dbReference type="Proteomes" id="UP000307244"/>
    </source>
</evidence>
<dbReference type="SUPFAM" id="SSF51735">
    <property type="entry name" value="NAD(P)-binding Rossmann-fold domains"/>
    <property type="match status" value="1"/>
</dbReference>
<dbReference type="Pfam" id="PF01408">
    <property type="entry name" value="GFO_IDH_MocA"/>
    <property type="match status" value="1"/>
</dbReference>
<dbReference type="InterPro" id="IPR051317">
    <property type="entry name" value="Gfo/Idh/MocA_oxidoreduct"/>
</dbReference>
<keyword evidence="2" id="KW-0560">Oxidoreductase</keyword>
<evidence type="ECO:0000259" key="4">
    <source>
        <dbReference type="Pfam" id="PF02894"/>
    </source>
</evidence>
<dbReference type="GO" id="GO:0016491">
    <property type="term" value="F:oxidoreductase activity"/>
    <property type="evidence" value="ECO:0007669"/>
    <property type="project" value="UniProtKB-KW"/>
</dbReference>
<evidence type="ECO:0000256" key="2">
    <source>
        <dbReference type="ARBA" id="ARBA00023002"/>
    </source>
</evidence>
<evidence type="ECO:0000313" key="5">
    <source>
        <dbReference type="EMBL" id="TKC07655.1"/>
    </source>
</evidence>
<evidence type="ECO:0000256" key="1">
    <source>
        <dbReference type="ARBA" id="ARBA00010928"/>
    </source>
</evidence>
<keyword evidence="6" id="KW-1185">Reference proteome</keyword>
<accession>A0A4U1CQ63</accession>
<dbReference type="AlphaFoldDB" id="A0A4U1CQ63"/>
<dbReference type="PANTHER" id="PTHR43708:SF5">
    <property type="entry name" value="CONSERVED EXPRESSED OXIDOREDUCTASE (EUROFUNG)-RELATED"/>
    <property type="match status" value="1"/>
</dbReference>
<sequence>MEKAIVTGLLAFGMSGKVFHAPFIDAHPGFKFHAVLERNQKSAAAAYPGVKSYDTFEALIADPEIELVIVNTPNFTHADYTRRSLLAGKHVLIEKPFTPTSAEAKELFELAKSVGKQIFIYHNRRWDSDCTSIQKVVESGKLGRLVEVHYRYDRYRKAIGPKIFKEEPQPASGLMYDLGPHLLDQAISLFGKPTSFYKVLGKHRENTKVDDYFMIHLSYPNDLNVFLTSGLLIADPQKAFVLHGSAGSFVKGRSDVQEGQLLAGMKLSNPALGIEAPEDKGHLTIMDEQGTPHLSLVESEHGNYMGLFEAVYQSLTNDIPYPITEEQILTQLEILEA</sequence>
<organism evidence="5 6">
    <name type="scientific">Pedobacter frigoris</name>
    <dbReference type="NCBI Taxonomy" id="2571272"/>
    <lineage>
        <taxon>Bacteria</taxon>
        <taxon>Pseudomonadati</taxon>
        <taxon>Bacteroidota</taxon>
        <taxon>Sphingobacteriia</taxon>
        <taxon>Sphingobacteriales</taxon>
        <taxon>Sphingobacteriaceae</taxon>
        <taxon>Pedobacter</taxon>
    </lineage>
</organism>
<dbReference type="Pfam" id="PF02894">
    <property type="entry name" value="GFO_IDH_MocA_C"/>
    <property type="match status" value="1"/>
</dbReference>
<reference evidence="5 6" key="1">
    <citation type="submission" date="2019-04" db="EMBL/GenBank/DDBJ databases">
        <title>Pedobacter sp. RP-3-15 sp. nov., isolated from Arctic soil.</title>
        <authorList>
            <person name="Dahal R.H."/>
            <person name="Kim D.-U."/>
        </authorList>
    </citation>
    <scope>NUCLEOTIDE SEQUENCE [LARGE SCALE GENOMIC DNA]</scope>
    <source>
        <strain evidence="5 6">RP-3-15</strain>
    </source>
</reference>
<dbReference type="Gene3D" id="3.40.50.720">
    <property type="entry name" value="NAD(P)-binding Rossmann-like Domain"/>
    <property type="match status" value="1"/>
</dbReference>
<dbReference type="EMBL" id="SWBQ01000002">
    <property type="protein sequence ID" value="TKC07655.1"/>
    <property type="molecule type" value="Genomic_DNA"/>
</dbReference>
<gene>
    <name evidence="5" type="ORF">FA047_10495</name>
</gene>
<dbReference type="Proteomes" id="UP000307244">
    <property type="component" value="Unassembled WGS sequence"/>
</dbReference>
<dbReference type="InterPro" id="IPR036291">
    <property type="entry name" value="NAD(P)-bd_dom_sf"/>
</dbReference>